<dbReference type="GO" id="GO:0006355">
    <property type="term" value="P:regulation of DNA-templated transcription"/>
    <property type="evidence" value="ECO:0007669"/>
    <property type="project" value="InterPro"/>
</dbReference>
<sequence length="482" mass="54476">MGFVGRSEELKTLEYHASLGKFQMVVVYGRRRVGKTALIAHFCERHRTLWFTAKEQSAAANLREFSQAVLTFFHEPNFPAGFANWNDALNYIADKATANPADPFVFVLDELPYAAATEPSLPSALQIAIDHRFKETNILMVLCGSNEGFMESKVLGYKSPLYGRRNAQIRLKPFDLFEACRLMPPNADWQTLIHYYAALGGTPYYLEQIDPELTFAQNIQTRCFSQNGILYEEPMMLLRQELREPALYSSILDAVGAGRTKPKEIAEYAGVDTNTVGSYLRTLEQLGIIERLVPFGEDSNHSRKGLWKIKDPFFAYWYRFVSPATALVDTGYGQAAAASATSGAVFDTYVGQQFETMCLQWLLRQCREQRIDFLPTAFGKWWGNDPTAREQTDIDVVMTDSINHKVLLGECKWREHLNETEAIDRLKARSPLIRENGERLYYLFTKRPTSTATATKTAADHSLTIIDAATMMQEALPDSGAK</sequence>
<evidence type="ECO:0000259" key="2">
    <source>
        <dbReference type="Pfam" id="PF03008"/>
    </source>
</evidence>
<dbReference type="GO" id="GO:0005524">
    <property type="term" value="F:ATP binding"/>
    <property type="evidence" value="ECO:0007669"/>
    <property type="project" value="InterPro"/>
</dbReference>
<organism evidence="4 5">
    <name type="scientific">Bifidobacterium aerophilum</name>
    <dbReference type="NCBI Taxonomy" id="1798155"/>
    <lineage>
        <taxon>Bacteria</taxon>
        <taxon>Bacillati</taxon>
        <taxon>Actinomycetota</taxon>
        <taxon>Actinomycetes</taxon>
        <taxon>Bifidobacteriales</taxon>
        <taxon>Bifidobacteriaceae</taxon>
        <taxon>Bifidobacterium</taxon>
    </lineage>
</organism>
<dbReference type="AlphaFoldDB" id="A0A6N9Z7E3"/>
<keyword evidence="5" id="KW-1185">Reference proteome</keyword>
<dbReference type="PANTHER" id="PTHR34704">
    <property type="entry name" value="ATPASE"/>
    <property type="match status" value="1"/>
</dbReference>
<name>A0A6N9Z7E3_9BIFI</name>
<dbReference type="InterPro" id="IPR005471">
    <property type="entry name" value="Tscrpt_reg_IclR_N"/>
</dbReference>
<dbReference type="Proteomes" id="UP000469194">
    <property type="component" value="Unassembled WGS sequence"/>
</dbReference>
<dbReference type="InterPro" id="IPR004256">
    <property type="entry name" value="DUF234"/>
</dbReference>
<protein>
    <submittedName>
        <fullName evidence="4">AAA family ATPase</fullName>
    </submittedName>
</protein>
<evidence type="ECO:0000259" key="3">
    <source>
        <dbReference type="Pfam" id="PF09339"/>
    </source>
</evidence>
<reference evidence="4 5" key="1">
    <citation type="submission" date="2019-10" db="EMBL/GenBank/DDBJ databases">
        <title>Bifidobacterium from non-human primates.</title>
        <authorList>
            <person name="Modesto M."/>
        </authorList>
    </citation>
    <scope>NUCLEOTIDE SEQUENCE [LARGE SCALE GENOMIC DNA]</scope>
    <source>
        <strain evidence="4 5">TRE17</strain>
    </source>
</reference>
<feature type="domain" description="HTH iclR-type" evidence="3">
    <location>
        <begin position="250"/>
        <end position="291"/>
    </location>
</feature>
<evidence type="ECO:0000259" key="1">
    <source>
        <dbReference type="Pfam" id="PF01637"/>
    </source>
</evidence>
<dbReference type="GO" id="GO:0003677">
    <property type="term" value="F:DNA binding"/>
    <property type="evidence" value="ECO:0007669"/>
    <property type="project" value="InterPro"/>
</dbReference>
<feature type="domain" description="ATPase" evidence="1">
    <location>
        <begin position="3"/>
        <end position="208"/>
    </location>
</feature>
<proteinExistence type="predicted"/>
<dbReference type="InterPro" id="IPR011579">
    <property type="entry name" value="ATPase_dom"/>
</dbReference>
<dbReference type="EMBL" id="WHZW01000040">
    <property type="protein sequence ID" value="NEG90629.1"/>
    <property type="molecule type" value="Genomic_DNA"/>
</dbReference>
<dbReference type="Pfam" id="PF01637">
    <property type="entry name" value="ATPase_2"/>
    <property type="match status" value="1"/>
</dbReference>
<dbReference type="InterPro" id="IPR027417">
    <property type="entry name" value="P-loop_NTPase"/>
</dbReference>
<dbReference type="InterPro" id="IPR036390">
    <property type="entry name" value="WH_DNA-bd_sf"/>
</dbReference>
<gene>
    <name evidence="4" type="ORF">GFD25_11725</name>
</gene>
<dbReference type="Pfam" id="PF03008">
    <property type="entry name" value="DUF234"/>
    <property type="match status" value="1"/>
</dbReference>
<dbReference type="PANTHER" id="PTHR34704:SF1">
    <property type="entry name" value="ATPASE"/>
    <property type="match status" value="1"/>
</dbReference>
<dbReference type="Gene3D" id="3.40.50.300">
    <property type="entry name" value="P-loop containing nucleotide triphosphate hydrolases"/>
    <property type="match status" value="1"/>
</dbReference>
<evidence type="ECO:0000313" key="4">
    <source>
        <dbReference type="EMBL" id="NEG90629.1"/>
    </source>
</evidence>
<accession>A0A6N9Z7E3</accession>
<dbReference type="Pfam" id="PF09339">
    <property type="entry name" value="HTH_IclR"/>
    <property type="match status" value="1"/>
</dbReference>
<dbReference type="RefSeq" id="WP_163233056.1">
    <property type="nucleotide sequence ID" value="NZ_WHZW01000040.1"/>
</dbReference>
<dbReference type="SUPFAM" id="SSF46785">
    <property type="entry name" value="Winged helix' DNA-binding domain"/>
    <property type="match status" value="1"/>
</dbReference>
<feature type="domain" description="DUF234" evidence="2">
    <location>
        <begin position="317"/>
        <end position="420"/>
    </location>
</feature>
<evidence type="ECO:0000313" key="5">
    <source>
        <dbReference type="Proteomes" id="UP000469194"/>
    </source>
</evidence>
<dbReference type="SUPFAM" id="SSF52540">
    <property type="entry name" value="P-loop containing nucleoside triphosphate hydrolases"/>
    <property type="match status" value="1"/>
</dbReference>
<comment type="caution">
    <text evidence="4">The sequence shown here is derived from an EMBL/GenBank/DDBJ whole genome shotgun (WGS) entry which is preliminary data.</text>
</comment>